<evidence type="ECO:0000313" key="4">
    <source>
        <dbReference type="EMBL" id="MCW8087136.1"/>
    </source>
</evidence>
<dbReference type="InterPro" id="IPR043147">
    <property type="entry name" value="Penicillin_amidase_A-knob"/>
</dbReference>
<evidence type="ECO:0000256" key="3">
    <source>
        <dbReference type="ARBA" id="ARBA00023145"/>
    </source>
</evidence>
<name>A0ABT3NYD0_9PROT</name>
<dbReference type="Gene3D" id="3.60.20.10">
    <property type="entry name" value="Glutamine Phosphoribosylpyrophosphate, subunit 1, domain 1"/>
    <property type="match status" value="1"/>
</dbReference>
<dbReference type="Gene3D" id="2.30.120.10">
    <property type="match status" value="1"/>
</dbReference>
<reference evidence="4 5" key="1">
    <citation type="submission" date="2022-10" db="EMBL/GenBank/DDBJ databases">
        <title>Roseococcus glaciei nov., sp. nov., isolated from glacier.</title>
        <authorList>
            <person name="Liu Q."/>
            <person name="Xin Y.-H."/>
        </authorList>
    </citation>
    <scope>NUCLEOTIDE SEQUENCE [LARGE SCALE GENOMIC DNA]</scope>
    <source>
        <strain evidence="4 5">MDT2-1-1</strain>
    </source>
</reference>
<dbReference type="EMBL" id="JAPFQI010000014">
    <property type="protein sequence ID" value="MCW8087136.1"/>
    <property type="molecule type" value="Genomic_DNA"/>
</dbReference>
<comment type="similarity">
    <text evidence="1">Belongs to the peptidase S45 family.</text>
</comment>
<dbReference type="PIRSF" id="PIRSF001227">
    <property type="entry name" value="Pen_acylase"/>
    <property type="match status" value="1"/>
</dbReference>
<dbReference type="Gene3D" id="1.10.439.10">
    <property type="entry name" value="Penicillin Amidohydrolase, domain 1"/>
    <property type="match status" value="1"/>
</dbReference>
<dbReference type="InterPro" id="IPR002692">
    <property type="entry name" value="S45"/>
</dbReference>
<dbReference type="InterPro" id="IPR043146">
    <property type="entry name" value="Penicillin_amidase_N_B-knob"/>
</dbReference>
<protein>
    <submittedName>
        <fullName evidence="4">Penicillin acylase family protein</fullName>
    </submittedName>
</protein>
<dbReference type="Proteomes" id="UP001526430">
    <property type="component" value="Unassembled WGS sequence"/>
</dbReference>
<evidence type="ECO:0000256" key="2">
    <source>
        <dbReference type="ARBA" id="ARBA00022801"/>
    </source>
</evidence>
<evidence type="ECO:0000313" key="5">
    <source>
        <dbReference type="Proteomes" id="UP001526430"/>
    </source>
</evidence>
<keyword evidence="5" id="KW-1185">Reference proteome</keyword>
<proteinExistence type="inferred from homology"/>
<sequence length="725" mass="78599">MPRRWRRRGWRWGRALLLALLILAAIPVGLLWITLPGSVSRLEDPSLSEPVALQFDAGGMPTIRAATEADAAFALGWLHARDRMFQMEMMRRGAAGRLAEILGEPALRVDRMSRNLGLAQRAEADFAALDAGTRTMLQRYADGVNARIAQRGRMIAPEFLPLGAPEPWQPSHSLLWGKVMGLWLSGNWRTELERAALAERLPAERLWDLWPADRTAGRPDIAALPGAARALAAIPVFGVDAPLPDRASNAWAVARGATGAPLLASDPHLSYGAPVLWYLARIELPDDTRLGATSPGVPFLVIGRNRDLAWGFTTTHSDTQDVFLGGAVVREREEILRIRGGRQEVLRVRETEHGPVVGEAPLISVRMANLEPGDTAAAGLLALNRARDLAGARAAASLISSPPQNLMVASRDGGIAIFLTGRTPLRAPGHDGSLPWDGPGWEGLVAFDAMPHRENPASGVLVNANNKVQPEGHPVFLGREWYGDWRFRRIHALVAEDAPQDIARMAAIQRDIVSLPAREALPVLNALPRGDGALGRAQALLTDWDGTMAADRPEPLIWAEFNRRFRAAALRRAGVPDAPAGTEFGQFLLTAPEAAWWCGGDCRSLAGIALAEAVTALQAAHGPDPASWRWGNAHRARFEHPVLRFVPVLSGWTRLEAPVGGDGDTVRREAVRGDGYISAHGAGLRFVADLSTPDGAFLEIATGQSGHPLSRHWGDRLRGWARQRP</sequence>
<accession>A0ABT3NYD0</accession>
<organism evidence="4 5">
    <name type="scientific">Sabulicella glaciei</name>
    <dbReference type="NCBI Taxonomy" id="2984948"/>
    <lineage>
        <taxon>Bacteria</taxon>
        <taxon>Pseudomonadati</taxon>
        <taxon>Pseudomonadota</taxon>
        <taxon>Alphaproteobacteria</taxon>
        <taxon>Acetobacterales</taxon>
        <taxon>Acetobacteraceae</taxon>
        <taxon>Sabulicella</taxon>
    </lineage>
</organism>
<gene>
    <name evidence="4" type="ORF">OF850_16000</name>
</gene>
<dbReference type="Pfam" id="PF01804">
    <property type="entry name" value="Penicil_amidase"/>
    <property type="match status" value="1"/>
</dbReference>
<dbReference type="RefSeq" id="WP_301591294.1">
    <property type="nucleotide sequence ID" value="NZ_JAPFQI010000014.1"/>
</dbReference>
<dbReference type="PANTHER" id="PTHR34218">
    <property type="entry name" value="PEPTIDASE S45 PENICILLIN AMIDASE"/>
    <property type="match status" value="1"/>
</dbReference>
<keyword evidence="3" id="KW-0865">Zymogen</keyword>
<dbReference type="Gene3D" id="1.10.1400.10">
    <property type="match status" value="1"/>
</dbReference>
<dbReference type="PANTHER" id="PTHR34218:SF4">
    <property type="entry name" value="ACYL-HOMOSERINE LACTONE ACYLASE QUIP"/>
    <property type="match status" value="1"/>
</dbReference>
<dbReference type="InterPro" id="IPR014395">
    <property type="entry name" value="Pen/GL7ACA/AHL_acylase"/>
</dbReference>
<dbReference type="InterPro" id="IPR023343">
    <property type="entry name" value="Penicillin_amidase_dom1"/>
</dbReference>
<evidence type="ECO:0000256" key="1">
    <source>
        <dbReference type="ARBA" id="ARBA00006586"/>
    </source>
</evidence>
<keyword evidence="2" id="KW-0378">Hydrolase</keyword>
<comment type="caution">
    <text evidence="4">The sequence shown here is derived from an EMBL/GenBank/DDBJ whole genome shotgun (WGS) entry which is preliminary data.</text>
</comment>
<dbReference type="SUPFAM" id="SSF56235">
    <property type="entry name" value="N-terminal nucleophile aminohydrolases (Ntn hydrolases)"/>
    <property type="match status" value="1"/>
</dbReference>
<dbReference type="CDD" id="cd03747">
    <property type="entry name" value="Ntn_PGA_like"/>
    <property type="match status" value="1"/>
</dbReference>
<dbReference type="InterPro" id="IPR029055">
    <property type="entry name" value="Ntn_hydrolases_N"/>
</dbReference>